<gene>
    <name evidence="7" type="ORF">CGI_10008678</name>
</gene>
<dbReference type="HOGENOM" id="CLU_299619_0_0_1"/>
<keyword evidence="4" id="KW-0904">Protein phosphatase</keyword>
<dbReference type="PROSITE" id="PS00383">
    <property type="entry name" value="TYR_PHOSPHATASE_1"/>
    <property type="match status" value="1"/>
</dbReference>
<dbReference type="SMART" id="SM00404">
    <property type="entry name" value="PTPc_motif"/>
    <property type="match status" value="1"/>
</dbReference>
<reference evidence="7" key="1">
    <citation type="journal article" date="2012" name="Nature">
        <title>The oyster genome reveals stress adaptation and complexity of shell formation.</title>
        <authorList>
            <person name="Zhang G."/>
            <person name="Fang X."/>
            <person name="Guo X."/>
            <person name="Li L."/>
            <person name="Luo R."/>
            <person name="Xu F."/>
            <person name="Yang P."/>
            <person name="Zhang L."/>
            <person name="Wang X."/>
            <person name="Qi H."/>
            <person name="Xiong Z."/>
            <person name="Que H."/>
            <person name="Xie Y."/>
            <person name="Holland P.W."/>
            <person name="Paps J."/>
            <person name="Zhu Y."/>
            <person name="Wu F."/>
            <person name="Chen Y."/>
            <person name="Wang J."/>
            <person name="Peng C."/>
            <person name="Meng J."/>
            <person name="Yang L."/>
            <person name="Liu J."/>
            <person name="Wen B."/>
            <person name="Zhang N."/>
            <person name="Huang Z."/>
            <person name="Zhu Q."/>
            <person name="Feng Y."/>
            <person name="Mount A."/>
            <person name="Hedgecock D."/>
            <person name="Xu Z."/>
            <person name="Liu Y."/>
            <person name="Domazet-Loso T."/>
            <person name="Du Y."/>
            <person name="Sun X."/>
            <person name="Zhang S."/>
            <person name="Liu B."/>
            <person name="Cheng P."/>
            <person name="Jiang X."/>
            <person name="Li J."/>
            <person name="Fan D."/>
            <person name="Wang W."/>
            <person name="Fu W."/>
            <person name="Wang T."/>
            <person name="Wang B."/>
            <person name="Zhang J."/>
            <person name="Peng Z."/>
            <person name="Li Y."/>
            <person name="Li N."/>
            <person name="Wang J."/>
            <person name="Chen M."/>
            <person name="He Y."/>
            <person name="Tan F."/>
            <person name="Song X."/>
            <person name="Zheng Q."/>
            <person name="Huang R."/>
            <person name="Yang H."/>
            <person name="Du X."/>
            <person name="Chen L."/>
            <person name="Yang M."/>
            <person name="Gaffney P.M."/>
            <person name="Wang S."/>
            <person name="Luo L."/>
            <person name="She Z."/>
            <person name="Ming Y."/>
            <person name="Huang W."/>
            <person name="Zhang S."/>
            <person name="Huang B."/>
            <person name="Zhang Y."/>
            <person name="Qu T."/>
            <person name="Ni P."/>
            <person name="Miao G."/>
            <person name="Wang J."/>
            <person name="Wang Q."/>
            <person name="Steinberg C.E."/>
            <person name="Wang H."/>
            <person name="Li N."/>
            <person name="Qian L."/>
            <person name="Zhang G."/>
            <person name="Li Y."/>
            <person name="Yang H."/>
            <person name="Liu X."/>
            <person name="Wang J."/>
            <person name="Yin Y."/>
            <person name="Wang J."/>
        </authorList>
    </citation>
    <scope>NUCLEOTIDE SEQUENCE [LARGE SCALE GENOMIC DNA]</scope>
    <source>
        <strain evidence="7">05x7-T-G4-1.051#20</strain>
    </source>
</reference>
<feature type="domain" description="Tyrosine-protein phosphatase" evidence="5">
    <location>
        <begin position="120"/>
        <end position="359"/>
    </location>
</feature>
<dbReference type="PROSITE" id="PS50056">
    <property type="entry name" value="TYR_PHOSPHATASE_2"/>
    <property type="match status" value="1"/>
</dbReference>
<dbReference type="Pfam" id="PF00102">
    <property type="entry name" value="Y_phosphatase"/>
    <property type="match status" value="2"/>
</dbReference>
<dbReference type="EMBL" id="JH818602">
    <property type="protein sequence ID" value="EKC19387.1"/>
    <property type="molecule type" value="Genomic_DNA"/>
</dbReference>
<evidence type="ECO:0000256" key="2">
    <source>
        <dbReference type="ARBA" id="ARBA00013064"/>
    </source>
</evidence>
<dbReference type="SUPFAM" id="SSF52799">
    <property type="entry name" value="(Phosphotyrosine protein) phosphatases II"/>
    <property type="match status" value="2"/>
</dbReference>
<dbReference type="InterPro" id="IPR000242">
    <property type="entry name" value="PTP_cat"/>
</dbReference>
<sequence>MKTGTLLLLFAMIILVLSLILLLIKRLKIMRETKRFHLEHFRQVAEPEGENDHEDQRQPHPTFGDGANSIFLVEIADADEVVEDGMERLNVEYTNTIAYRVPVDDFVKYHGIRRENQINEEEEFSKIPTGLMELYKVAVQKDNVSKNRYRYVYPYDFCRVVLNTSGEEGSNDYINACYVEGVDVERAYIAAQGPFTPETLDDFWKMAWQENSSRIVMLTNLFEGDTMKCLKYWPNDVMEFGDIVVRLESQEEYEMYTIRHMTMHQDDVVKAVTQFHFTGWPDRGVPETVDSLLRFRDLVKNDRPEQDGPIIIHCSAGIGRTGTFIALDYLLDEGAAKESVDVINCVSKLRQQRAHSIQTKTLLDRGTSIRFNAMTRSCCGTGSLDDKIGVFNNILLCEGKVRVDQSSMVSMNEASEAIDGNPTTYSRTVDRPGQNWTITFDNSFRISCILIRIRGAIPIEDPSSNIETNSTPTDENEIAIDSRDSIFSIFGPLWICMVSLGGSMVLLVPAVLIRIKSKKRKGPENYDIIPLQEIHQNQNDLAGIDSVLNEEERGCNKKRAYIAAQGPSSSSSISDFWEMIWENNCTRVVNLTNDSCSEMDFSVRYWPSTDNQIGSFFINIERHDVYEHYIIRQMLVKKVSVIQAADQEKTMMRILVDKPILLIPYLFVIESFRMQDIVKNVTLFNGTSFDILRKAIDRDNFTFAQVEEGVPLSIIFNQRANFSCFYMKARGGDYEIYISKDAKRIGTLCRSLSITQDIVSPHTYRFCCNYDMDGEMLTVMRTDRGSLRLFEIETQECNEHMTVLKNCSGCSGVCNECLQVDDKCISCTENPTAEECSYFCVKDCVPGKCRKNKTCSLCKPGYYGAKCQKCPNGTLCGEDCLENGECLGHCDEGEKFTSDDAMTMMVAGGGGLLILTFLFICFLNIIRRLCVTPPIHSYGFIETQDNEMMPLPHSHQYADPEPPDDYMNTSHRLSIDEFLLRVPHKKLNHGLQREFKAYIFL</sequence>
<evidence type="ECO:0000256" key="1">
    <source>
        <dbReference type="ARBA" id="ARBA00009580"/>
    </source>
</evidence>
<feature type="domain" description="Tyrosine-protein phosphatase" evidence="5">
    <location>
        <begin position="516"/>
        <end position="664"/>
    </location>
</feature>
<evidence type="ECO:0000313" key="7">
    <source>
        <dbReference type="EMBL" id="EKC19387.1"/>
    </source>
</evidence>
<dbReference type="InterPro" id="IPR000387">
    <property type="entry name" value="Tyr_Pase_dom"/>
</dbReference>
<name>K1P6X3_MAGGI</name>
<dbReference type="PANTHER" id="PTHR19134:SF562">
    <property type="entry name" value="PROTEIN-TYROSINE-PHOSPHATASE"/>
    <property type="match status" value="1"/>
</dbReference>
<evidence type="ECO:0000259" key="6">
    <source>
        <dbReference type="PROSITE" id="PS50056"/>
    </source>
</evidence>
<accession>K1P6X3</accession>
<keyword evidence="3" id="KW-0378">Hydrolase</keyword>
<organism evidence="7">
    <name type="scientific">Magallana gigas</name>
    <name type="common">Pacific oyster</name>
    <name type="synonym">Crassostrea gigas</name>
    <dbReference type="NCBI Taxonomy" id="29159"/>
    <lineage>
        <taxon>Eukaryota</taxon>
        <taxon>Metazoa</taxon>
        <taxon>Spiralia</taxon>
        <taxon>Lophotrochozoa</taxon>
        <taxon>Mollusca</taxon>
        <taxon>Bivalvia</taxon>
        <taxon>Autobranchia</taxon>
        <taxon>Pteriomorphia</taxon>
        <taxon>Ostreida</taxon>
        <taxon>Ostreoidea</taxon>
        <taxon>Ostreidae</taxon>
        <taxon>Magallana</taxon>
    </lineage>
</organism>
<keyword evidence="7" id="KW-0675">Receptor</keyword>
<feature type="domain" description="Tyrosine specific protein phosphatases" evidence="6">
    <location>
        <begin position="293"/>
        <end position="364"/>
    </location>
</feature>
<dbReference type="PRINTS" id="PR00700">
    <property type="entry name" value="PRTYPHPHTASE"/>
</dbReference>
<dbReference type="SMART" id="SM00194">
    <property type="entry name" value="PTPc"/>
    <property type="match status" value="1"/>
</dbReference>
<dbReference type="InterPro" id="IPR050348">
    <property type="entry name" value="Protein-Tyr_Phosphatase"/>
</dbReference>
<comment type="similarity">
    <text evidence="1">Belongs to the protein-tyrosine phosphatase family.</text>
</comment>
<dbReference type="GO" id="GO:0004725">
    <property type="term" value="F:protein tyrosine phosphatase activity"/>
    <property type="evidence" value="ECO:0007669"/>
    <property type="project" value="InterPro"/>
</dbReference>
<dbReference type="InterPro" id="IPR029021">
    <property type="entry name" value="Prot-tyrosine_phosphatase-like"/>
</dbReference>
<dbReference type="AlphaFoldDB" id="K1P6X3"/>
<evidence type="ECO:0000256" key="3">
    <source>
        <dbReference type="ARBA" id="ARBA00022801"/>
    </source>
</evidence>
<dbReference type="EC" id="3.1.3.48" evidence="2"/>
<dbReference type="InterPro" id="IPR003595">
    <property type="entry name" value="Tyr_Pase_cat"/>
</dbReference>
<dbReference type="Gene3D" id="3.90.190.10">
    <property type="entry name" value="Protein tyrosine phosphatase superfamily"/>
    <property type="match status" value="2"/>
</dbReference>
<dbReference type="PANTHER" id="PTHR19134">
    <property type="entry name" value="RECEPTOR-TYPE TYROSINE-PROTEIN PHOSPHATASE"/>
    <property type="match status" value="1"/>
</dbReference>
<evidence type="ECO:0000256" key="4">
    <source>
        <dbReference type="ARBA" id="ARBA00022912"/>
    </source>
</evidence>
<proteinExistence type="inferred from homology"/>
<evidence type="ECO:0000259" key="5">
    <source>
        <dbReference type="PROSITE" id="PS50055"/>
    </source>
</evidence>
<dbReference type="PROSITE" id="PS50055">
    <property type="entry name" value="TYR_PHOSPHATASE_PTP"/>
    <property type="match status" value="2"/>
</dbReference>
<dbReference type="InParanoid" id="K1P6X3"/>
<dbReference type="InterPro" id="IPR016130">
    <property type="entry name" value="Tyr_Pase_AS"/>
</dbReference>
<protein>
    <recommendedName>
        <fullName evidence="2">protein-tyrosine-phosphatase</fullName>
        <ecNumber evidence="2">3.1.3.48</ecNumber>
    </recommendedName>
</protein>